<dbReference type="EMBL" id="KQ090324">
    <property type="protein sequence ID" value="KMS97380.1"/>
    <property type="molecule type" value="Genomic_DNA"/>
</dbReference>
<name>A0A0J8E2P9_BETVV</name>
<dbReference type="KEGG" id="bvg:104908447"/>
<dbReference type="OMA" id="TPQCNAL"/>
<dbReference type="PROSITE" id="PS51767">
    <property type="entry name" value="PEPTIDASE_A1"/>
    <property type="match status" value="1"/>
</dbReference>
<keyword evidence="4" id="KW-0064">Aspartyl protease</keyword>
<evidence type="ECO:0000313" key="8">
    <source>
        <dbReference type="EMBL" id="KMS97380.1"/>
    </source>
</evidence>
<dbReference type="Gramene" id="KMS97380">
    <property type="protein sequence ID" value="KMS97380"/>
    <property type="gene ID" value="BVRB_6g155800"/>
</dbReference>
<keyword evidence="2" id="KW-0645">Protease</keyword>
<evidence type="ECO:0000256" key="3">
    <source>
        <dbReference type="ARBA" id="ARBA00022729"/>
    </source>
</evidence>
<dbReference type="InterPro" id="IPR032799">
    <property type="entry name" value="TAXi_C"/>
</dbReference>
<dbReference type="InterPro" id="IPR032861">
    <property type="entry name" value="TAXi_N"/>
</dbReference>
<keyword evidence="6" id="KW-0238">DNA-binding</keyword>
<evidence type="ECO:0000256" key="6">
    <source>
        <dbReference type="ARBA" id="ARBA00023125"/>
    </source>
</evidence>
<dbReference type="InterPro" id="IPR021109">
    <property type="entry name" value="Peptidase_aspartic_dom_sf"/>
</dbReference>
<dbReference type="Pfam" id="PF14541">
    <property type="entry name" value="TAXi_C"/>
    <property type="match status" value="1"/>
</dbReference>
<dbReference type="PANTHER" id="PTHR47967">
    <property type="entry name" value="OS07G0603500 PROTEIN-RELATED"/>
    <property type="match status" value="1"/>
</dbReference>
<accession>A0A0J8E2P9</accession>
<dbReference type="GO" id="GO:0006508">
    <property type="term" value="P:proteolysis"/>
    <property type="evidence" value="ECO:0007669"/>
    <property type="project" value="UniProtKB-KW"/>
</dbReference>
<protein>
    <recommendedName>
        <fullName evidence="7">Peptidase A1 domain-containing protein</fullName>
    </recommendedName>
</protein>
<keyword evidence="5" id="KW-0378">Hydrolase</keyword>
<sequence length="484" mass="52523">MAKTNLFSLHSSSIFSTFAIFTLLFSLPLACCWNNYLSRSKACILNVTTSLQKITPNFPKLNPPYLQSSNSSHNLKLVQSSNLTSFRYSYYQQNNDHYKSQLVYRVARDSIRIKSIQNRLDVAIEPSLRSPIISGISQGSGEYFSRVGIGQPAREIYVIIDTGSDLSWVQCEPCTQCYIQPDPIFDPSQSTSFVSLPCNSTTCNALDESECHAGSCIYEVSYGDGSYTTGEFVTETITFDGGSSVGDFAIGCGHNNDGFFTGASGLLGLGGGALSLPSQINATSFSYCLVDRESNSTSSLNFNTNTTILPPDPTLITAPLLSNPTAETFYYLGLIGISVGGTELTVPTTAFQIDKDGSGGVIIDTGTAVTRLETRVYELLRDEFRKGTTHLPTTDEVAIFDTCYDLRGKESVEVPTLEFHFAGGKTLALPAKNYVIPVDTEGTFCLAFAPTTASMSIIGNVQQEGIRVGFNLVYSLVTFEPNQC</sequence>
<dbReference type="Pfam" id="PF14543">
    <property type="entry name" value="TAXi_N"/>
    <property type="match status" value="1"/>
</dbReference>
<keyword evidence="3" id="KW-0732">Signal</keyword>
<evidence type="ECO:0000256" key="1">
    <source>
        <dbReference type="ARBA" id="ARBA00007447"/>
    </source>
</evidence>
<dbReference type="FunFam" id="2.40.70.10:FF:000010">
    <property type="entry name" value="Aspartyl protease family protein 2"/>
    <property type="match status" value="1"/>
</dbReference>
<dbReference type="AlphaFoldDB" id="A0A0J8E2P9"/>
<dbReference type="InterPro" id="IPR001969">
    <property type="entry name" value="Aspartic_peptidase_AS"/>
</dbReference>
<keyword evidence="9" id="KW-1185">Reference proteome</keyword>
<evidence type="ECO:0000256" key="5">
    <source>
        <dbReference type="ARBA" id="ARBA00022801"/>
    </source>
</evidence>
<dbReference type="PANTHER" id="PTHR47967:SF60">
    <property type="entry name" value="PROTEIN ASPARTIC PROTEASE IN GUARD CELL 1-LIKE"/>
    <property type="match status" value="1"/>
</dbReference>
<evidence type="ECO:0000313" key="9">
    <source>
        <dbReference type="Proteomes" id="UP000035740"/>
    </source>
</evidence>
<reference evidence="8 9" key="1">
    <citation type="journal article" date="2014" name="Nature">
        <title>The genome of the recently domesticated crop plant sugar beet (Beta vulgaris).</title>
        <authorList>
            <person name="Dohm J.C."/>
            <person name="Minoche A.E."/>
            <person name="Holtgrawe D."/>
            <person name="Capella-Gutierrez S."/>
            <person name="Zakrzewski F."/>
            <person name="Tafer H."/>
            <person name="Rupp O."/>
            <person name="Sorensen T.R."/>
            <person name="Stracke R."/>
            <person name="Reinhardt R."/>
            <person name="Goesmann A."/>
            <person name="Kraft T."/>
            <person name="Schulz B."/>
            <person name="Stadler P.F."/>
            <person name="Schmidt T."/>
            <person name="Gabaldon T."/>
            <person name="Lehrach H."/>
            <person name="Weisshaar B."/>
            <person name="Himmelbauer H."/>
        </authorList>
    </citation>
    <scope>NUCLEOTIDE SEQUENCE [LARGE SCALE GENOMIC DNA]</scope>
    <source>
        <tissue evidence="8">Taproot</tissue>
    </source>
</reference>
<evidence type="ECO:0000256" key="2">
    <source>
        <dbReference type="ARBA" id="ARBA00022670"/>
    </source>
</evidence>
<dbReference type="Gene3D" id="2.40.70.10">
    <property type="entry name" value="Acid Proteases"/>
    <property type="match status" value="2"/>
</dbReference>
<dbReference type="eggNOG" id="KOG1339">
    <property type="taxonomic scope" value="Eukaryota"/>
</dbReference>
<dbReference type="InterPro" id="IPR033121">
    <property type="entry name" value="PEPTIDASE_A1"/>
</dbReference>
<dbReference type="FunFam" id="2.40.70.10:FF:000016">
    <property type="entry name" value="Probable aspartic protease At2g35615"/>
    <property type="match status" value="1"/>
</dbReference>
<dbReference type="GO" id="GO:0004190">
    <property type="term" value="F:aspartic-type endopeptidase activity"/>
    <property type="evidence" value="ECO:0007669"/>
    <property type="project" value="UniProtKB-KW"/>
</dbReference>
<dbReference type="SUPFAM" id="SSF50630">
    <property type="entry name" value="Acid proteases"/>
    <property type="match status" value="1"/>
</dbReference>
<dbReference type="InterPro" id="IPR051708">
    <property type="entry name" value="Plant_Aspart_Prot_A1"/>
</dbReference>
<dbReference type="Proteomes" id="UP000035740">
    <property type="component" value="Unassembled WGS sequence"/>
</dbReference>
<proteinExistence type="inferred from homology"/>
<evidence type="ECO:0000256" key="4">
    <source>
        <dbReference type="ARBA" id="ARBA00022750"/>
    </source>
</evidence>
<dbReference type="PROSITE" id="PS00141">
    <property type="entry name" value="ASP_PROTEASE"/>
    <property type="match status" value="1"/>
</dbReference>
<comment type="similarity">
    <text evidence="1">Belongs to the peptidase A1 family.</text>
</comment>
<feature type="domain" description="Peptidase A1" evidence="7">
    <location>
        <begin position="143"/>
        <end position="480"/>
    </location>
</feature>
<dbReference type="GO" id="GO:0003677">
    <property type="term" value="F:DNA binding"/>
    <property type="evidence" value="ECO:0007669"/>
    <property type="project" value="UniProtKB-KW"/>
</dbReference>
<dbReference type="OrthoDB" id="2747330at2759"/>
<gene>
    <name evidence="8" type="ORF">BVRB_6g155800</name>
</gene>
<evidence type="ECO:0000259" key="7">
    <source>
        <dbReference type="PROSITE" id="PS51767"/>
    </source>
</evidence>
<organism evidence="8 9">
    <name type="scientific">Beta vulgaris subsp. vulgaris</name>
    <name type="common">Beet</name>
    <dbReference type="NCBI Taxonomy" id="3555"/>
    <lineage>
        <taxon>Eukaryota</taxon>
        <taxon>Viridiplantae</taxon>
        <taxon>Streptophyta</taxon>
        <taxon>Embryophyta</taxon>
        <taxon>Tracheophyta</taxon>
        <taxon>Spermatophyta</taxon>
        <taxon>Magnoliopsida</taxon>
        <taxon>eudicotyledons</taxon>
        <taxon>Gunneridae</taxon>
        <taxon>Pentapetalae</taxon>
        <taxon>Caryophyllales</taxon>
        <taxon>Chenopodiaceae</taxon>
        <taxon>Betoideae</taxon>
        <taxon>Beta</taxon>
    </lineage>
</organism>